<name>A0A178XWP3_SINSA</name>
<evidence type="ECO:0000313" key="2">
    <source>
        <dbReference type="Proteomes" id="UP000078507"/>
    </source>
</evidence>
<dbReference type="OrthoDB" id="8419681at2"/>
<dbReference type="PIRSF" id="PIRSF032146">
    <property type="entry name" value="UCP032146"/>
    <property type="match status" value="1"/>
</dbReference>
<accession>A0A178XWP3</accession>
<dbReference type="Proteomes" id="UP000078507">
    <property type="component" value="Unassembled WGS sequence"/>
</dbReference>
<proteinExistence type="predicted"/>
<dbReference type="NCBIfam" id="NF002769">
    <property type="entry name" value="PRK02853.1"/>
    <property type="match status" value="1"/>
</dbReference>
<evidence type="ECO:0000313" key="1">
    <source>
        <dbReference type="EMBL" id="OAP39661.1"/>
    </source>
</evidence>
<dbReference type="InterPro" id="IPR008321">
    <property type="entry name" value="UCP032146"/>
</dbReference>
<keyword evidence="2" id="KW-1185">Reference proteome</keyword>
<organism evidence="1 2">
    <name type="scientific">Sinorhizobium saheli</name>
    <dbReference type="NCBI Taxonomy" id="36856"/>
    <lineage>
        <taxon>Bacteria</taxon>
        <taxon>Pseudomonadati</taxon>
        <taxon>Pseudomonadota</taxon>
        <taxon>Alphaproteobacteria</taxon>
        <taxon>Hyphomicrobiales</taxon>
        <taxon>Rhizobiaceae</taxon>
        <taxon>Sinorhizobium/Ensifer group</taxon>
        <taxon>Sinorhizobium</taxon>
    </lineage>
</organism>
<gene>
    <name evidence="1" type="ORF">ATB98_04910</name>
</gene>
<reference evidence="1 2" key="1">
    <citation type="submission" date="2015-11" db="EMBL/GenBank/DDBJ databases">
        <title>Ensifer anhuiense sp. nov., an effective nitrogen fixation bacterium with Glycine soja.</title>
        <authorList>
            <person name="Yan H."/>
            <person name="Chen W."/>
        </authorList>
    </citation>
    <scope>NUCLEOTIDE SEQUENCE [LARGE SCALE GENOMIC DNA]</scope>
    <source>
        <strain evidence="1 2">LMG 7837</strain>
    </source>
</reference>
<dbReference type="STRING" id="36856.ATB98_04910"/>
<dbReference type="AlphaFoldDB" id="A0A178XWP3"/>
<dbReference type="RefSeq" id="WP_066877793.1">
    <property type="nucleotide sequence ID" value="NZ_LNQB01000089.1"/>
</dbReference>
<protein>
    <submittedName>
        <fullName evidence="1">Uncharacterized protein</fullName>
    </submittedName>
</protein>
<sequence length="189" mass="20895">MTAAAYRLCHVTLDGSFSSRNAHLERERAIAVYDLLEENAFIPVGHDGGPYRLSLALAGARLALHISTEAGAHVMSHYLSLAPYRRLLKDYILTCESFYDAIPHASAARFEAIDIGRRAIHNDAAELLRQRLGGKVTVDSDTARRLFTLIYVLLMRRPSIALSNDENEGLGSRRKLAPGRGLITREHSG</sequence>
<dbReference type="EMBL" id="LNQB01000089">
    <property type="protein sequence ID" value="OAP39661.1"/>
    <property type="molecule type" value="Genomic_DNA"/>
</dbReference>
<comment type="caution">
    <text evidence="1">The sequence shown here is derived from an EMBL/GenBank/DDBJ whole genome shotgun (WGS) entry which is preliminary data.</text>
</comment>
<dbReference type="Pfam" id="PF06793">
    <property type="entry name" value="UPF0262"/>
    <property type="match status" value="1"/>
</dbReference>